<protein>
    <submittedName>
        <fullName evidence="2">Uncharacterized protein</fullName>
    </submittedName>
</protein>
<keyword evidence="3" id="KW-1185">Reference proteome</keyword>
<dbReference type="AlphaFoldDB" id="A0A835PHH7"/>
<keyword evidence="1" id="KW-1133">Transmembrane helix</keyword>
<dbReference type="OrthoDB" id="625231at2759"/>
<dbReference type="Proteomes" id="UP000636800">
    <property type="component" value="Unassembled WGS sequence"/>
</dbReference>
<evidence type="ECO:0000313" key="2">
    <source>
        <dbReference type="EMBL" id="KAG0452743.1"/>
    </source>
</evidence>
<name>A0A835PHH7_VANPL</name>
<reference evidence="2 3" key="1">
    <citation type="journal article" date="2020" name="Nat. Food">
        <title>A phased Vanilla planifolia genome enables genetic improvement of flavour and production.</title>
        <authorList>
            <person name="Hasing T."/>
            <person name="Tang H."/>
            <person name="Brym M."/>
            <person name="Khazi F."/>
            <person name="Huang T."/>
            <person name="Chambers A.H."/>
        </authorList>
    </citation>
    <scope>NUCLEOTIDE SEQUENCE [LARGE SCALE GENOMIC DNA]</scope>
    <source>
        <tissue evidence="2">Leaf</tissue>
    </source>
</reference>
<keyword evidence="1" id="KW-0472">Membrane</keyword>
<feature type="transmembrane region" description="Helical" evidence="1">
    <location>
        <begin position="6"/>
        <end position="26"/>
    </location>
</feature>
<keyword evidence="1" id="KW-0812">Transmembrane</keyword>
<evidence type="ECO:0000313" key="3">
    <source>
        <dbReference type="Proteomes" id="UP000636800"/>
    </source>
</evidence>
<dbReference type="PANTHER" id="PTHR31168:SF1">
    <property type="entry name" value="DUF599 FAMILY PROTEIN"/>
    <property type="match status" value="1"/>
</dbReference>
<comment type="caution">
    <text evidence="2">The sequence shown here is derived from an EMBL/GenBank/DDBJ whole genome shotgun (WGS) entry which is preliminary data.</text>
</comment>
<gene>
    <name evidence="2" type="ORF">HPP92_025407</name>
</gene>
<evidence type="ECO:0000256" key="1">
    <source>
        <dbReference type="SAM" id="Phobius"/>
    </source>
</evidence>
<sequence length="243" mass="26336">METNYLDFVLVPLGLAVMIGYHLWLLDRVRRRPKQTVIGINAVNRRMWVRSMMEDPIKNGVLAVQTLRNNIMASTLMASTAIMLCSLITVLMTGGGGGCGGGDAAQTRAVGGEHEPHGSLPQVLGHPALLPRGVPPQRAIREVLQPRQHTHQRAAEVPVAAADVAGVRGWGGELGSYCWSLGLGACYFSLPLFLWVFGPIPMLGCCLVLVVMLYFLDIYSDWGEGDDAGGEEAEMEWVVGEHS</sequence>
<dbReference type="EMBL" id="JADCNL010000014">
    <property type="protein sequence ID" value="KAG0452743.1"/>
    <property type="molecule type" value="Genomic_DNA"/>
</dbReference>
<accession>A0A835PHH7</accession>
<feature type="transmembrane region" description="Helical" evidence="1">
    <location>
        <begin position="71"/>
        <end position="92"/>
    </location>
</feature>
<dbReference type="InterPro" id="IPR006747">
    <property type="entry name" value="DUF599"/>
</dbReference>
<organism evidence="2 3">
    <name type="scientific">Vanilla planifolia</name>
    <name type="common">Vanilla</name>
    <dbReference type="NCBI Taxonomy" id="51239"/>
    <lineage>
        <taxon>Eukaryota</taxon>
        <taxon>Viridiplantae</taxon>
        <taxon>Streptophyta</taxon>
        <taxon>Embryophyta</taxon>
        <taxon>Tracheophyta</taxon>
        <taxon>Spermatophyta</taxon>
        <taxon>Magnoliopsida</taxon>
        <taxon>Liliopsida</taxon>
        <taxon>Asparagales</taxon>
        <taxon>Orchidaceae</taxon>
        <taxon>Vanilloideae</taxon>
        <taxon>Vanilleae</taxon>
        <taxon>Vanilla</taxon>
    </lineage>
</organism>
<proteinExistence type="predicted"/>
<feature type="transmembrane region" description="Helical" evidence="1">
    <location>
        <begin position="192"/>
        <end position="216"/>
    </location>
</feature>
<dbReference type="Pfam" id="PF04654">
    <property type="entry name" value="DUF599"/>
    <property type="match status" value="2"/>
</dbReference>
<dbReference type="PANTHER" id="PTHR31168">
    <property type="entry name" value="OS02G0292800 PROTEIN"/>
    <property type="match status" value="1"/>
</dbReference>